<evidence type="ECO:0000313" key="1">
    <source>
        <dbReference type="EMBL" id="RYJ10545.1"/>
    </source>
</evidence>
<gene>
    <name evidence="1" type="ORF">ELS20_11440</name>
</gene>
<comment type="caution">
    <text evidence="1">The sequence shown here is derived from an EMBL/GenBank/DDBJ whole genome shotgun (WGS) entry which is preliminary data.</text>
</comment>
<proteinExistence type="predicted"/>
<dbReference type="Proteomes" id="UP000293535">
    <property type="component" value="Unassembled WGS sequence"/>
</dbReference>
<name>A0A482TDI3_HALHI</name>
<dbReference type="RefSeq" id="WP_129755686.1">
    <property type="nucleotide sequence ID" value="NZ_JAFKAA010000002.1"/>
</dbReference>
<organism evidence="1 2">
    <name type="scientific">Haloarcula hispanica</name>
    <dbReference type="NCBI Taxonomy" id="51589"/>
    <lineage>
        <taxon>Archaea</taxon>
        <taxon>Methanobacteriati</taxon>
        <taxon>Methanobacteriota</taxon>
        <taxon>Stenosarchaea group</taxon>
        <taxon>Halobacteria</taxon>
        <taxon>Halobacteriales</taxon>
        <taxon>Haloarculaceae</taxon>
        <taxon>Haloarcula</taxon>
    </lineage>
</organism>
<reference evidence="1 2" key="1">
    <citation type="submission" date="2018-12" db="EMBL/GenBank/DDBJ databases">
        <title>Draft genome sequence of Haloarcula hispinica strain 18.1, an halophilic archaeon isolated from Chott El Jerid of Southern Tunisia.</title>
        <authorList>
            <person name="Najjari A."/>
            <person name="Ben Dhia O."/>
            <person name="Ferjani R."/>
            <person name="Mahjoubi M."/>
            <person name="Sghaier H."/>
            <person name="Elshahed M."/>
            <person name="Ouzari H.I."/>
            <person name="Cherid A."/>
            <person name="Youssef N."/>
        </authorList>
    </citation>
    <scope>NUCLEOTIDE SEQUENCE [LARGE SCALE GENOMIC DNA]</scope>
    <source>
        <strain evidence="1 2">18.1</strain>
    </source>
</reference>
<sequence length="74" mass="8073">MKTDRTHPERIVLQPTAPVDDDVIDLVASLAAAVDDDVVTWYTLDVTEYPGLDDSRAFSGERGEKALVVDRGNA</sequence>
<evidence type="ECO:0000313" key="2">
    <source>
        <dbReference type="Proteomes" id="UP000293535"/>
    </source>
</evidence>
<dbReference type="AlphaFoldDB" id="A0A482TDI3"/>
<dbReference type="EMBL" id="RZIG01000002">
    <property type="protein sequence ID" value="RYJ10545.1"/>
    <property type="molecule type" value="Genomic_DNA"/>
</dbReference>
<protein>
    <submittedName>
        <fullName evidence="1">Uncharacterized protein</fullName>
    </submittedName>
</protein>
<accession>A0A482TDI3</accession>